<dbReference type="PATRIC" id="fig|1036673.3.peg.2386"/>
<organism evidence="2 3">
    <name type="scientific">Paenibacillus mucilaginosus (strain KNP414)</name>
    <dbReference type="NCBI Taxonomy" id="1036673"/>
    <lineage>
        <taxon>Bacteria</taxon>
        <taxon>Bacillati</taxon>
        <taxon>Bacillota</taxon>
        <taxon>Bacilli</taxon>
        <taxon>Bacillales</taxon>
        <taxon>Paenibacillaceae</taxon>
        <taxon>Paenibacillus</taxon>
    </lineage>
</organism>
<reference evidence="3" key="1">
    <citation type="submission" date="2011-06" db="EMBL/GenBank/DDBJ databases">
        <title>Complete genome sequence of Paenibacillus mucilaginosus KNP414.</title>
        <authorList>
            <person name="Wang J."/>
            <person name="Hu S."/>
            <person name="Hu X."/>
            <person name="Zhang B."/>
            <person name="Dong D."/>
            <person name="Zhang S."/>
            <person name="Zhao K."/>
            <person name="Wu D."/>
        </authorList>
    </citation>
    <scope>NUCLEOTIDE SEQUENCE [LARGE SCALE GENOMIC DNA]</scope>
    <source>
        <strain evidence="3">KNP414</strain>
    </source>
</reference>
<dbReference type="Proteomes" id="UP000006620">
    <property type="component" value="Chromosome"/>
</dbReference>
<name>F8F5L5_PAEMK</name>
<dbReference type="RefSeq" id="WP_013916349.1">
    <property type="nucleotide sequence ID" value="NC_015690.1"/>
</dbReference>
<reference evidence="2 3" key="2">
    <citation type="journal article" date="2013" name="Genome Announc.">
        <title>Genome Sequence of Growth-Improving Paenibacillus mucilaginosus Strain KNP414.</title>
        <authorList>
            <person name="Lu J.J."/>
            <person name="Wang J.F."/>
            <person name="Hu X.F."/>
        </authorList>
    </citation>
    <scope>NUCLEOTIDE SEQUENCE [LARGE SCALE GENOMIC DNA]</scope>
    <source>
        <strain evidence="2 3">KNP414</strain>
    </source>
</reference>
<evidence type="ECO:0000313" key="3">
    <source>
        <dbReference type="Proteomes" id="UP000006620"/>
    </source>
</evidence>
<evidence type="ECO:0000256" key="1">
    <source>
        <dbReference type="SAM" id="Phobius"/>
    </source>
</evidence>
<accession>F8F5L5</accession>
<keyword evidence="1" id="KW-0472">Membrane</keyword>
<proteinExistence type="predicted"/>
<feature type="transmembrane region" description="Helical" evidence="1">
    <location>
        <begin position="58"/>
        <end position="77"/>
    </location>
</feature>
<dbReference type="AlphaFoldDB" id="F8F5L5"/>
<dbReference type="EMBL" id="CP002869">
    <property type="protein sequence ID" value="AEI41188.1"/>
    <property type="molecule type" value="Genomic_DNA"/>
</dbReference>
<protein>
    <submittedName>
        <fullName evidence="2">Uncharacterized protein</fullName>
    </submittedName>
</protein>
<keyword evidence="1" id="KW-0812">Transmembrane</keyword>
<dbReference type="HOGENOM" id="CLU_2618680_0_0_9"/>
<evidence type="ECO:0000313" key="2">
    <source>
        <dbReference type="EMBL" id="AEI41188.1"/>
    </source>
</evidence>
<gene>
    <name evidence="2" type="ordered locus">KNP414_02627</name>
</gene>
<keyword evidence="1" id="KW-1133">Transmembrane helix</keyword>
<sequence length="78" mass="8773">MGNREKTKTVVSWLLCATALGYGVIHPLLDLSVWLKLLIFAGVFITDGFLNDEDQKRYGTLAFYGIGLIIGYTYKWLA</sequence>
<dbReference type="KEGG" id="pms:KNP414_02627"/>